<proteinExistence type="predicted"/>
<dbReference type="Pfam" id="PF12848">
    <property type="entry name" value="ABC_tran_Xtn"/>
    <property type="match status" value="1"/>
</dbReference>
<reference evidence="7 8" key="1">
    <citation type="journal article" date="2020" name="Biotechnol. Biofuels">
        <title>New insights from the biogas microbiome by comprehensive genome-resolved metagenomics of nearly 1600 species originating from multiple anaerobic digesters.</title>
        <authorList>
            <person name="Campanaro S."/>
            <person name="Treu L."/>
            <person name="Rodriguez-R L.M."/>
            <person name="Kovalovszki A."/>
            <person name="Ziels R.M."/>
            <person name="Maus I."/>
            <person name="Zhu X."/>
            <person name="Kougias P.G."/>
            <person name="Basile A."/>
            <person name="Luo G."/>
            <person name="Schluter A."/>
            <person name="Konstantinidis K.T."/>
            <person name="Angelidaki I."/>
        </authorList>
    </citation>
    <scope>NUCLEOTIDE SEQUENCE [LARGE SCALE GENOMIC DNA]</scope>
    <source>
        <strain evidence="7">AS27yjCOA_65</strain>
    </source>
</reference>
<evidence type="ECO:0000256" key="5">
    <source>
        <dbReference type="SAM" id="MobiDB-lite"/>
    </source>
</evidence>
<dbReference type="PROSITE" id="PS50893">
    <property type="entry name" value="ABC_TRANSPORTER_2"/>
    <property type="match status" value="1"/>
</dbReference>
<feature type="coiled-coil region" evidence="4">
    <location>
        <begin position="78"/>
        <end position="105"/>
    </location>
</feature>
<feature type="non-terminal residue" evidence="7">
    <location>
        <position position="1"/>
    </location>
</feature>
<dbReference type="SUPFAM" id="SSF52540">
    <property type="entry name" value="P-loop containing nucleoside triphosphate hydrolases"/>
    <property type="match status" value="2"/>
</dbReference>
<sequence length="488" mass="55781">YQLRISLARALLSEPDLLLLDEPTNYLDIVSIRWIQRFLRSWKGELIIISHDRDFLDSVCTDTMLIYRNSFRKVRGNCAKLLAQVAEEEEVYERTRTNLERKKAALEVFINRFRAKASKAKAVQSKIKAVERLGIGEALEEEDVLEFHFNDLPFHGRYLIEARGLEFSYSSEPLITDLSFTLTRGERLAVVGKNGMGKSTLLRLLSQELKPSKGELRIHDNAEVGYFGQTNIDALSPYKTIEEEVWGVDPASSRTRIRNICGTMMFEGNEALKKISVLSGGERSRVLLAKILAHPSNLLLLDEPTNHLDLESVESLIDALKEFRGGIIIVTHSELILKELATKLVVFKEDGQITLDGGYDYFLRKIGWGDEDEIKTKSSRLSSSTSKRQGREARKDRGKLINERSRLLFPLRRENDQIESSIEELEKRIHEAHKELIEASQNGNLRDLAGLSRSIRDMQDLIDEHFARLEELHAEMVKIEKDFESKLG</sequence>
<dbReference type="Proteomes" id="UP000524246">
    <property type="component" value="Unassembled WGS sequence"/>
</dbReference>
<dbReference type="GO" id="GO:0005524">
    <property type="term" value="F:ATP binding"/>
    <property type="evidence" value="ECO:0007669"/>
    <property type="project" value="UniProtKB-KW"/>
</dbReference>
<evidence type="ECO:0000256" key="1">
    <source>
        <dbReference type="ARBA" id="ARBA00022737"/>
    </source>
</evidence>
<evidence type="ECO:0000313" key="8">
    <source>
        <dbReference type="Proteomes" id="UP000524246"/>
    </source>
</evidence>
<dbReference type="GO" id="GO:0016887">
    <property type="term" value="F:ATP hydrolysis activity"/>
    <property type="evidence" value="ECO:0007669"/>
    <property type="project" value="InterPro"/>
</dbReference>
<dbReference type="PROSITE" id="PS00211">
    <property type="entry name" value="ABC_TRANSPORTER_1"/>
    <property type="match status" value="1"/>
</dbReference>
<dbReference type="InterPro" id="IPR050611">
    <property type="entry name" value="ABCF"/>
</dbReference>
<dbReference type="InterPro" id="IPR027417">
    <property type="entry name" value="P-loop_NTPase"/>
</dbReference>
<keyword evidence="1" id="KW-0677">Repeat</keyword>
<dbReference type="PANTHER" id="PTHR19211">
    <property type="entry name" value="ATP-BINDING TRANSPORT PROTEIN-RELATED"/>
    <property type="match status" value="1"/>
</dbReference>
<feature type="domain" description="ABC transporter" evidence="6">
    <location>
        <begin position="160"/>
        <end position="374"/>
    </location>
</feature>
<keyword evidence="3 7" id="KW-0067">ATP-binding</keyword>
<dbReference type="Pfam" id="PF00005">
    <property type="entry name" value="ABC_tran"/>
    <property type="match status" value="1"/>
</dbReference>
<dbReference type="CDD" id="cd03221">
    <property type="entry name" value="ABCF_EF-3"/>
    <property type="match status" value="1"/>
</dbReference>
<feature type="coiled-coil region" evidence="4">
    <location>
        <begin position="408"/>
        <end position="482"/>
    </location>
</feature>
<evidence type="ECO:0000313" key="7">
    <source>
        <dbReference type="EMBL" id="NMC63144.1"/>
    </source>
</evidence>
<dbReference type="InterPro" id="IPR017871">
    <property type="entry name" value="ABC_transporter-like_CS"/>
</dbReference>
<accession>A0A7X9FSR0</accession>
<evidence type="ECO:0000256" key="4">
    <source>
        <dbReference type="SAM" id="Coils"/>
    </source>
</evidence>
<gene>
    <name evidence="7" type="ORF">GYA55_08240</name>
</gene>
<comment type="caution">
    <text evidence="7">The sequence shown here is derived from an EMBL/GenBank/DDBJ whole genome shotgun (WGS) entry which is preliminary data.</text>
</comment>
<keyword evidence="2" id="KW-0547">Nucleotide-binding</keyword>
<evidence type="ECO:0000256" key="3">
    <source>
        <dbReference type="ARBA" id="ARBA00022840"/>
    </source>
</evidence>
<dbReference type="AlphaFoldDB" id="A0A7X9FSR0"/>
<dbReference type="InterPro" id="IPR003593">
    <property type="entry name" value="AAA+_ATPase"/>
</dbReference>
<dbReference type="SMART" id="SM00382">
    <property type="entry name" value="AAA"/>
    <property type="match status" value="1"/>
</dbReference>
<dbReference type="PANTHER" id="PTHR19211:SF14">
    <property type="entry name" value="ATP-BINDING CASSETTE SUB-FAMILY F MEMBER 1"/>
    <property type="match status" value="1"/>
</dbReference>
<dbReference type="EMBL" id="JAAZON010000365">
    <property type="protein sequence ID" value="NMC63144.1"/>
    <property type="molecule type" value="Genomic_DNA"/>
</dbReference>
<feature type="region of interest" description="Disordered" evidence="5">
    <location>
        <begin position="377"/>
        <end position="396"/>
    </location>
</feature>
<evidence type="ECO:0000259" key="6">
    <source>
        <dbReference type="PROSITE" id="PS50893"/>
    </source>
</evidence>
<dbReference type="Gene3D" id="3.40.50.300">
    <property type="entry name" value="P-loop containing nucleotide triphosphate hydrolases"/>
    <property type="match status" value="2"/>
</dbReference>
<dbReference type="InterPro" id="IPR003439">
    <property type="entry name" value="ABC_transporter-like_ATP-bd"/>
</dbReference>
<dbReference type="InterPro" id="IPR032781">
    <property type="entry name" value="ABC_tran_Xtn"/>
</dbReference>
<keyword evidence="4" id="KW-0175">Coiled coil</keyword>
<name>A0A7X9FSR0_9DELT</name>
<protein>
    <submittedName>
        <fullName evidence="7">ABC-F family ATP-binding cassette domain-containing protein</fullName>
    </submittedName>
</protein>
<organism evidence="7 8">
    <name type="scientific">SAR324 cluster bacterium</name>
    <dbReference type="NCBI Taxonomy" id="2024889"/>
    <lineage>
        <taxon>Bacteria</taxon>
        <taxon>Deltaproteobacteria</taxon>
        <taxon>SAR324 cluster</taxon>
    </lineage>
</organism>
<evidence type="ECO:0000256" key="2">
    <source>
        <dbReference type="ARBA" id="ARBA00022741"/>
    </source>
</evidence>